<dbReference type="InterPro" id="IPR051325">
    <property type="entry name" value="Nudix_hydrolase_domain"/>
</dbReference>
<evidence type="ECO:0000259" key="3">
    <source>
        <dbReference type="PROSITE" id="PS51462"/>
    </source>
</evidence>
<dbReference type="Pfam" id="PF00293">
    <property type="entry name" value="NUDIX"/>
    <property type="match status" value="1"/>
</dbReference>
<dbReference type="PROSITE" id="PS51462">
    <property type="entry name" value="NUDIX"/>
    <property type="match status" value="1"/>
</dbReference>
<dbReference type="SUPFAM" id="SSF53254">
    <property type="entry name" value="Phosphoglycerate mutase-like"/>
    <property type="match status" value="1"/>
</dbReference>
<comment type="caution">
    <text evidence="4">The sequence shown here is derived from an EMBL/GenBank/DDBJ whole genome shotgun (WGS) entry which is preliminary data.</text>
</comment>
<dbReference type="Gene3D" id="3.90.79.10">
    <property type="entry name" value="Nucleoside Triphosphate Pyrophosphohydrolase"/>
    <property type="match status" value="1"/>
</dbReference>
<organism evidence="4 5">
    <name type="scientific">Glycomyces albidus</name>
    <dbReference type="NCBI Taxonomy" id="2656774"/>
    <lineage>
        <taxon>Bacteria</taxon>
        <taxon>Bacillati</taxon>
        <taxon>Actinomycetota</taxon>
        <taxon>Actinomycetes</taxon>
        <taxon>Glycomycetales</taxon>
        <taxon>Glycomycetaceae</taxon>
        <taxon>Glycomyces</taxon>
    </lineage>
</organism>
<feature type="region of interest" description="Disordered" evidence="2">
    <location>
        <begin position="1"/>
        <end position="74"/>
    </location>
</feature>
<keyword evidence="1" id="KW-0378">Hydrolase</keyword>
<dbReference type="InterPro" id="IPR020084">
    <property type="entry name" value="NUDIX_hydrolase_CS"/>
</dbReference>
<dbReference type="SMART" id="SM00855">
    <property type="entry name" value="PGAM"/>
    <property type="match status" value="1"/>
</dbReference>
<dbReference type="Gene3D" id="3.40.50.1240">
    <property type="entry name" value="Phosphoglycerate mutase-like"/>
    <property type="match status" value="1"/>
</dbReference>
<accession>A0A6L5GAM2</accession>
<dbReference type="InterPro" id="IPR015797">
    <property type="entry name" value="NUDIX_hydrolase-like_dom_sf"/>
</dbReference>
<dbReference type="CDD" id="cd03673">
    <property type="entry name" value="NUDIX_Ap6A_hydrolase"/>
    <property type="match status" value="1"/>
</dbReference>
<dbReference type="PANTHER" id="PTHR21340">
    <property type="entry name" value="DIADENOSINE 5,5-P1,P4-TETRAPHOSPHATE PYROPHOSPHOHYDROLASE MUTT"/>
    <property type="match status" value="1"/>
</dbReference>
<evidence type="ECO:0000256" key="1">
    <source>
        <dbReference type="ARBA" id="ARBA00022801"/>
    </source>
</evidence>
<dbReference type="InterPro" id="IPR013078">
    <property type="entry name" value="His_Pase_superF_clade-1"/>
</dbReference>
<proteinExistence type="predicted"/>
<evidence type="ECO:0000256" key="2">
    <source>
        <dbReference type="SAM" id="MobiDB-lite"/>
    </source>
</evidence>
<name>A0A6L5GAM2_9ACTN</name>
<dbReference type="InterPro" id="IPR000086">
    <property type="entry name" value="NUDIX_hydrolase_dom"/>
</dbReference>
<feature type="domain" description="Nudix hydrolase" evidence="3">
    <location>
        <begin position="76"/>
        <end position="206"/>
    </location>
</feature>
<dbReference type="PROSITE" id="PS00893">
    <property type="entry name" value="NUDIX_BOX"/>
    <property type="match status" value="1"/>
</dbReference>
<dbReference type="AlphaFoldDB" id="A0A6L5GAM2"/>
<dbReference type="Pfam" id="PF00300">
    <property type="entry name" value="His_Phos_1"/>
    <property type="match status" value="1"/>
</dbReference>
<keyword evidence="5" id="KW-1185">Reference proteome</keyword>
<dbReference type="GO" id="GO:0006167">
    <property type="term" value="P:AMP biosynthetic process"/>
    <property type="evidence" value="ECO:0007669"/>
    <property type="project" value="TreeGrafter"/>
</dbReference>
<gene>
    <name evidence="4" type="ORF">GFD30_13880</name>
</gene>
<dbReference type="PANTHER" id="PTHR21340:SF0">
    <property type="entry name" value="BIS(5'-NUCLEOSYL)-TETRAPHOSPHATASE [ASYMMETRICAL]"/>
    <property type="match status" value="1"/>
</dbReference>
<dbReference type="CDD" id="cd07067">
    <property type="entry name" value="HP_PGM_like"/>
    <property type="match status" value="1"/>
</dbReference>
<protein>
    <submittedName>
        <fullName evidence="4">NUDIX domain-containing protein</fullName>
    </submittedName>
</protein>
<dbReference type="GO" id="GO:0006754">
    <property type="term" value="P:ATP biosynthetic process"/>
    <property type="evidence" value="ECO:0007669"/>
    <property type="project" value="TreeGrafter"/>
</dbReference>
<dbReference type="GO" id="GO:0004081">
    <property type="term" value="F:bis(5'-nucleosyl)-tetraphosphatase (asymmetrical) activity"/>
    <property type="evidence" value="ECO:0007669"/>
    <property type="project" value="TreeGrafter"/>
</dbReference>
<reference evidence="4 5" key="1">
    <citation type="submission" date="2019-10" db="EMBL/GenBank/DDBJ databases">
        <title>Glycomyces albidus sp. nov., a novel actinomycete isolated from rhizosphere soil of wheat (Triticum aestivum L.).</title>
        <authorList>
            <person name="Qian L."/>
        </authorList>
    </citation>
    <scope>NUCLEOTIDE SEQUENCE [LARGE SCALE GENOMIC DNA]</scope>
    <source>
        <strain evidence="4 5">NEAU-7082</strain>
    </source>
</reference>
<evidence type="ECO:0000313" key="4">
    <source>
        <dbReference type="EMBL" id="MQM26651.1"/>
    </source>
</evidence>
<dbReference type="InterPro" id="IPR029033">
    <property type="entry name" value="His_PPase_superfam"/>
</dbReference>
<dbReference type="SUPFAM" id="SSF55811">
    <property type="entry name" value="Nudix"/>
    <property type="match status" value="1"/>
</dbReference>
<evidence type="ECO:0000313" key="5">
    <source>
        <dbReference type="Proteomes" id="UP000477750"/>
    </source>
</evidence>
<sequence length="365" mass="39977">MVGQRGPHAPQPRPACRGPGEGHRRRTPRAADLAARPRHGRRHPDLAPRPPRPVVPPAGRRRPPGTTHAGAPLIEPEIFAAGAVLWRPGADGPELALIHRPKYGDWTFPKGKLKRGEHLLAAAQREVFEETGIRPVLGRPLAPSFYDKEGKLKRVDYWCATPAADEAVDEAVDPREVDDLEWIPLDRVADRLTYERDQPVLADFKQDLARETVPIVFVRHAVAMSKADWFDQDELRPLNQRGRERAQQLEVLLAAFPAGTAYSSTSARCLETLLPYCAAEGVPVTGLPEFTLGTSKPAKATARLDEIIESGKPAVVCGHGEHIDEMIAYTSGRLGTTVPVGPLEKGEFVVFHTAGGRAVATEYHV</sequence>
<dbReference type="Proteomes" id="UP000477750">
    <property type="component" value="Unassembled WGS sequence"/>
</dbReference>
<dbReference type="EMBL" id="WIAO01000015">
    <property type="protein sequence ID" value="MQM26651.1"/>
    <property type="molecule type" value="Genomic_DNA"/>
</dbReference>
<feature type="compositionally biased region" description="Pro residues" evidence="2">
    <location>
        <begin position="47"/>
        <end position="56"/>
    </location>
</feature>